<protein>
    <submittedName>
        <fullName evidence="5">EAL domain-containing protein</fullName>
    </submittedName>
</protein>
<dbReference type="NCBIfam" id="TIGR00254">
    <property type="entry name" value="GGDEF"/>
    <property type="match status" value="1"/>
</dbReference>
<dbReference type="SMART" id="SM00052">
    <property type="entry name" value="EAL"/>
    <property type="match status" value="1"/>
</dbReference>
<accession>A0A7T2GJS8</accession>
<name>A0A7T2GJS8_9SPHN</name>
<dbReference type="Pfam" id="PF00990">
    <property type="entry name" value="GGDEF"/>
    <property type="match status" value="1"/>
</dbReference>
<dbReference type="PANTHER" id="PTHR44757:SF2">
    <property type="entry name" value="BIOFILM ARCHITECTURE MAINTENANCE PROTEIN MBAA"/>
    <property type="match status" value="1"/>
</dbReference>
<keyword evidence="1" id="KW-0472">Membrane</keyword>
<evidence type="ECO:0000259" key="3">
    <source>
        <dbReference type="PROSITE" id="PS50883"/>
    </source>
</evidence>
<dbReference type="PROSITE" id="PS50887">
    <property type="entry name" value="GGDEF"/>
    <property type="match status" value="1"/>
</dbReference>
<evidence type="ECO:0000259" key="4">
    <source>
        <dbReference type="PROSITE" id="PS50887"/>
    </source>
</evidence>
<dbReference type="InterPro" id="IPR001633">
    <property type="entry name" value="EAL_dom"/>
</dbReference>
<feature type="domain" description="GGDEF" evidence="4">
    <location>
        <begin position="378"/>
        <end position="510"/>
    </location>
</feature>
<feature type="transmembrane region" description="Helical" evidence="1">
    <location>
        <begin position="40"/>
        <end position="59"/>
    </location>
</feature>
<dbReference type="PROSITE" id="PS50883">
    <property type="entry name" value="EAL"/>
    <property type="match status" value="1"/>
</dbReference>
<keyword evidence="1" id="KW-1133">Transmembrane helix</keyword>
<dbReference type="Gene3D" id="3.20.20.450">
    <property type="entry name" value="EAL domain"/>
    <property type="match status" value="1"/>
</dbReference>
<dbReference type="RefSeq" id="WP_200971845.1">
    <property type="nucleotide sequence ID" value="NZ_CP065592.1"/>
</dbReference>
<dbReference type="Proteomes" id="UP000594873">
    <property type="component" value="Chromosome"/>
</dbReference>
<dbReference type="EMBL" id="CP065592">
    <property type="protein sequence ID" value="QPQ55170.1"/>
    <property type="molecule type" value="Genomic_DNA"/>
</dbReference>
<dbReference type="InterPro" id="IPR043128">
    <property type="entry name" value="Rev_trsase/Diguanyl_cyclase"/>
</dbReference>
<dbReference type="PANTHER" id="PTHR44757">
    <property type="entry name" value="DIGUANYLATE CYCLASE DGCP"/>
    <property type="match status" value="1"/>
</dbReference>
<dbReference type="SUPFAM" id="SSF55073">
    <property type="entry name" value="Nucleotide cyclase"/>
    <property type="match status" value="1"/>
</dbReference>
<organism evidence="5 6">
    <name type="scientific">Allosphingosinicella flava</name>
    <dbReference type="NCBI Taxonomy" id="2771430"/>
    <lineage>
        <taxon>Bacteria</taxon>
        <taxon>Pseudomonadati</taxon>
        <taxon>Pseudomonadota</taxon>
        <taxon>Alphaproteobacteria</taxon>
        <taxon>Sphingomonadales</taxon>
        <taxon>Sphingomonadaceae</taxon>
        <taxon>Allosphingosinicella</taxon>
    </lineage>
</organism>
<feature type="transmembrane region" description="Helical" evidence="1">
    <location>
        <begin position="176"/>
        <end position="193"/>
    </location>
</feature>
<evidence type="ECO:0000259" key="2">
    <source>
        <dbReference type="PROSITE" id="PS50113"/>
    </source>
</evidence>
<dbReference type="KEGG" id="sflv:IC614_00670"/>
<dbReference type="InterPro" id="IPR052155">
    <property type="entry name" value="Biofilm_reg_signaling"/>
</dbReference>
<evidence type="ECO:0000313" key="5">
    <source>
        <dbReference type="EMBL" id="QPQ55170.1"/>
    </source>
</evidence>
<feature type="transmembrane region" description="Helical" evidence="1">
    <location>
        <begin position="65"/>
        <end position="82"/>
    </location>
</feature>
<evidence type="ECO:0000313" key="6">
    <source>
        <dbReference type="Proteomes" id="UP000594873"/>
    </source>
</evidence>
<reference evidence="5 6" key="1">
    <citation type="submission" date="2020-11" db="EMBL/GenBank/DDBJ databases">
        <title>Genome seq and assembly of Sphingosinicella sp.</title>
        <authorList>
            <person name="Chhetri G."/>
        </authorList>
    </citation>
    <scope>NUCLEOTIDE SEQUENCE [LARGE SCALE GENOMIC DNA]</scope>
    <source>
        <strain evidence="5 6">UDD2</strain>
    </source>
</reference>
<dbReference type="PROSITE" id="PS50113">
    <property type="entry name" value="PAC"/>
    <property type="match status" value="1"/>
</dbReference>
<dbReference type="InterPro" id="IPR029787">
    <property type="entry name" value="Nucleotide_cyclase"/>
</dbReference>
<evidence type="ECO:0000256" key="1">
    <source>
        <dbReference type="SAM" id="Phobius"/>
    </source>
</evidence>
<dbReference type="Pfam" id="PF00563">
    <property type="entry name" value="EAL"/>
    <property type="match status" value="1"/>
</dbReference>
<dbReference type="AlphaFoldDB" id="A0A7T2GJS8"/>
<dbReference type="SMART" id="SM00267">
    <property type="entry name" value="GGDEF"/>
    <property type="match status" value="1"/>
</dbReference>
<dbReference type="CDD" id="cd01948">
    <property type="entry name" value="EAL"/>
    <property type="match status" value="1"/>
</dbReference>
<dbReference type="InterPro" id="IPR035965">
    <property type="entry name" value="PAS-like_dom_sf"/>
</dbReference>
<dbReference type="SUPFAM" id="SSF141868">
    <property type="entry name" value="EAL domain-like"/>
    <property type="match status" value="1"/>
</dbReference>
<dbReference type="Gene3D" id="3.30.70.270">
    <property type="match status" value="1"/>
</dbReference>
<feature type="transmembrane region" description="Helical" evidence="1">
    <location>
        <begin position="103"/>
        <end position="121"/>
    </location>
</feature>
<feature type="domain" description="PAC" evidence="2">
    <location>
        <begin position="295"/>
        <end position="346"/>
    </location>
</feature>
<dbReference type="CDD" id="cd01949">
    <property type="entry name" value="GGDEF"/>
    <property type="match status" value="1"/>
</dbReference>
<dbReference type="Gene3D" id="3.30.450.20">
    <property type="entry name" value="PAS domain"/>
    <property type="match status" value="1"/>
</dbReference>
<feature type="domain" description="EAL" evidence="3">
    <location>
        <begin position="519"/>
        <end position="770"/>
    </location>
</feature>
<keyword evidence="1" id="KW-0812">Transmembrane</keyword>
<gene>
    <name evidence="5" type="ORF">IC614_00670</name>
</gene>
<proteinExistence type="predicted"/>
<dbReference type="InterPro" id="IPR035919">
    <property type="entry name" value="EAL_sf"/>
</dbReference>
<dbReference type="InterPro" id="IPR000700">
    <property type="entry name" value="PAS-assoc_C"/>
</dbReference>
<dbReference type="InterPro" id="IPR000160">
    <property type="entry name" value="GGDEF_dom"/>
</dbReference>
<sequence>MSEGSPPQLDWRVVFNRAEPPGKTGWGRVRAAQIQELSRSLSFAIWSQAFNAILLVFIIRDQDWRMLSGWLVAIAAMNLLSIHHVRRMAPRGIVARPAIEKSSYYGVIFGLLWAFPAQYFAPYADHTQLLAIGLITTGMMAAAAFILAPMPLAAGAYICIMGAIVTNMLAQSGSAGISPVGIAYTIGLLLLVLTNGRNFMQRKWVELVLEERSETISLLLREYETSDADWLWQTDRLLSLESVSARFARAIGREAADLEGQPILNLLLESRDADEGLAGMLDGVIDKIRKQSSFSEITVPLVSPQGVRCIELSARPRYDSNGRFIGYRGVGSDVTQARQAAERIQHMARHDPLTGMPNRLQVIEALGAAQAGADTRGSACAVMLLDLDRFKTVNDSLGHVAGDYLLQELARRIDNLIPAAATAGRLGGDEFAIVLPDTDREQVHRLAIEIIEAVKEPVVYQDQNLFVGVSIGAAFGPGDGDSVEELVRNADLALYRAKSSGGDDICFYEARFHESAEERRRLELALRTALENAEFDIHYQPVVNAETARIESFEALLRWHHPTLGDISPAKFVPIAEETGLIGAIGEWVLRTACHEAAQWPGNVRIAVNLSPRQLLDPNFLLKLVSALSYSNLKPGLLELEVTETVFLNLTPFTKKVLQQIHSLGVRLAMDDFGTGYSSLGYLRDTNFDTLKVDRTFVKSLSREDPGSGAIIRAVVALAGSLGMTTVAEGVETAEQLDLVREYGCDRVQGFIFSDPLTASDARKLLMARGAISAAA</sequence>
<keyword evidence="6" id="KW-1185">Reference proteome</keyword>
<dbReference type="SUPFAM" id="SSF55785">
    <property type="entry name" value="PYP-like sensor domain (PAS domain)"/>
    <property type="match status" value="1"/>
</dbReference>